<gene>
    <name evidence="3" type="ORF">STAS_08284</name>
</gene>
<keyword evidence="2" id="KW-0472">Membrane</keyword>
<proteinExistence type="predicted"/>
<feature type="region of interest" description="Disordered" evidence="1">
    <location>
        <begin position="119"/>
        <end position="141"/>
    </location>
</feature>
<reference evidence="4" key="1">
    <citation type="journal article" date="2019" name="Curr. Biol.">
        <title>Genome Sequence of Striga asiatica Provides Insight into the Evolution of Plant Parasitism.</title>
        <authorList>
            <person name="Yoshida S."/>
            <person name="Kim S."/>
            <person name="Wafula E.K."/>
            <person name="Tanskanen J."/>
            <person name="Kim Y.M."/>
            <person name="Honaas L."/>
            <person name="Yang Z."/>
            <person name="Spallek T."/>
            <person name="Conn C.E."/>
            <person name="Ichihashi Y."/>
            <person name="Cheong K."/>
            <person name="Cui S."/>
            <person name="Der J.P."/>
            <person name="Gundlach H."/>
            <person name="Jiao Y."/>
            <person name="Hori C."/>
            <person name="Ishida J.K."/>
            <person name="Kasahara H."/>
            <person name="Kiba T."/>
            <person name="Kim M.S."/>
            <person name="Koo N."/>
            <person name="Laohavisit A."/>
            <person name="Lee Y.H."/>
            <person name="Lumba S."/>
            <person name="McCourt P."/>
            <person name="Mortimer J.C."/>
            <person name="Mutuku J.M."/>
            <person name="Nomura T."/>
            <person name="Sasaki-Sekimoto Y."/>
            <person name="Seto Y."/>
            <person name="Wang Y."/>
            <person name="Wakatake T."/>
            <person name="Sakakibara H."/>
            <person name="Demura T."/>
            <person name="Yamaguchi S."/>
            <person name="Yoneyama K."/>
            <person name="Manabe R.I."/>
            <person name="Nelson D.C."/>
            <person name="Schulman A.H."/>
            <person name="Timko M.P."/>
            <person name="dePamphilis C.W."/>
            <person name="Choi D."/>
            <person name="Shirasu K."/>
        </authorList>
    </citation>
    <scope>NUCLEOTIDE SEQUENCE [LARGE SCALE GENOMIC DNA]</scope>
    <source>
        <strain evidence="4">cv. UVA1</strain>
    </source>
</reference>
<keyword evidence="2" id="KW-0812">Transmembrane</keyword>
<dbReference type="EMBL" id="BKCP01004572">
    <property type="protein sequence ID" value="GER32221.1"/>
    <property type="molecule type" value="Genomic_DNA"/>
</dbReference>
<feature type="transmembrane region" description="Helical" evidence="2">
    <location>
        <begin position="188"/>
        <end position="214"/>
    </location>
</feature>
<evidence type="ECO:0000313" key="3">
    <source>
        <dbReference type="EMBL" id="GER32221.1"/>
    </source>
</evidence>
<evidence type="ECO:0000313" key="4">
    <source>
        <dbReference type="Proteomes" id="UP000325081"/>
    </source>
</evidence>
<comment type="caution">
    <text evidence="3">The sequence shown here is derived from an EMBL/GenBank/DDBJ whole genome shotgun (WGS) entry which is preliminary data.</text>
</comment>
<sequence length="216" mass="24571">MQHVATQQLFEEEVSGTAGEEPMARLCVFSPKEQSERHVSKTNFSQEKDALVVHKLLEQHQTSQGREMEEQRQVVVGGTAKTSEVETSLEAMEVREEVQLRNNRTWRRAIRQSSTTLKYMEDEGEDQKGKTKKRGRKAGVEIRNGRSTKLTDWNWVVNGPPKIKQGAVGTDIWVAELMANGGRNWDEGLFFLFLMVWCCCVCWTSARVAAFSAFDV</sequence>
<protein>
    <submittedName>
        <fullName evidence="3">Cation/multidrug efflux pump</fullName>
    </submittedName>
</protein>
<keyword evidence="4" id="KW-1185">Reference proteome</keyword>
<dbReference type="Proteomes" id="UP000325081">
    <property type="component" value="Unassembled WGS sequence"/>
</dbReference>
<evidence type="ECO:0000256" key="2">
    <source>
        <dbReference type="SAM" id="Phobius"/>
    </source>
</evidence>
<dbReference type="AlphaFoldDB" id="A0A5A7PHT2"/>
<accession>A0A5A7PHT2</accession>
<keyword evidence="2" id="KW-1133">Transmembrane helix</keyword>
<name>A0A5A7PHT2_STRAF</name>
<evidence type="ECO:0000256" key="1">
    <source>
        <dbReference type="SAM" id="MobiDB-lite"/>
    </source>
</evidence>
<organism evidence="3 4">
    <name type="scientific">Striga asiatica</name>
    <name type="common">Asiatic witchweed</name>
    <name type="synonym">Buchnera asiatica</name>
    <dbReference type="NCBI Taxonomy" id="4170"/>
    <lineage>
        <taxon>Eukaryota</taxon>
        <taxon>Viridiplantae</taxon>
        <taxon>Streptophyta</taxon>
        <taxon>Embryophyta</taxon>
        <taxon>Tracheophyta</taxon>
        <taxon>Spermatophyta</taxon>
        <taxon>Magnoliopsida</taxon>
        <taxon>eudicotyledons</taxon>
        <taxon>Gunneridae</taxon>
        <taxon>Pentapetalae</taxon>
        <taxon>asterids</taxon>
        <taxon>lamiids</taxon>
        <taxon>Lamiales</taxon>
        <taxon>Orobanchaceae</taxon>
        <taxon>Buchnereae</taxon>
        <taxon>Striga</taxon>
    </lineage>
</organism>